<evidence type="ECO:0000256" key="6">
    <source>
        <dbReference type="ARBA" id="ARBA00022692"/>
    </source>
</evidence>
<feature type="transmembrane region" description="Helical" evidence="16">
    <location>
        <begin position="655"/>
        <end position="675"/>
    </location>
</feature>
<dbReference type="PANTHER" id="PTHR48053">
    <property type="entry name" value="LEUCINE RICH REPEAT FAMILY PROTEIN, EXPRESSED"/>
    <property type="match status" value="1"/>
</dbReference>
<dbReference type="FunFam" id="3.80.10.10:FF:000590">
    <property type="entry name" value="Leucine-rich receptor-like protein kinase family protein"/>
    <property type="match status" value="1"/>
</dbReference>
<dbReference type="FunFam" id="1.10.510.10:FF:000365">
    <property type="entry name" value="Leucine-rich repeat receptor-like serine/threonine-protein kinase At1g17230"/>
    <property type="match status" value="1"/>
</dbReference>
<dbReference type="Gramene" id="OPUNC01G37930.2">
    <property type="protein sequence ID" value="OPUNC01G37930.2"/>
    <property type="gene ID" value="OPUNC01G37930"/>
</dbReference>
<dbReference type="Gene3D" id="3.80.10.10">
    <property type="entry name" value="Ribonuclease Inhibitor"/>
    <property type="match status" value="3"/>
</dbReference>
<dbReference type="FunFam" id="3.80.10.10:FF:000215">
    <property type="entry name" value="Receptor-like protein kinase HSL1"/>
    <property type="match status" value="1"/>
</dbReference>
<keyword evidence="19" id="KW-1185">Reference proteome</keyword>
<dbReference type="Gene3D" id="1.10.510.10">
    <property type="entry name" value="Transferase(Phosphotransferase) domain 1"/>
    <property type="match status" value="1"/>
</dbReference>
<feature type="domain" description="Protein kinase" evidence="17">
    <location>
        <begin position="719"/>
        <end position="988"/>
    </location>
</feature>
<dbReference type="EnsemblPlants" id="OPUNC01G37930.2">
    <property type="protein sequence ID" value="OPUNC01G37930.2"/>
    <property type="gene ID" value="OPUNC01G37930"/>
</dbReference>
<dbReference type="AlphaFoldDB" id="A0A0E0JRR9"/>
<dbReference type="SMART" id="SM00369">
    <property type="entry name" value="LRR_TYP"/>
    <property type="match status" value="8"/>
</dbReference>
<keyword evidence="14" id="KW-0675">Receptor</keyword>
<dbReference type="FunFam" id="3.80.10.10:FF:000228">
    <property type="entry name" value="Leucine-rich repeat receptor-like serine/threonine-protein kinase BAM1"/>
    <property type="match status" value="1"/>
</dbReference>
<keyword evidence="4" id="KW-0433">Leucine-rich repeat</keyword>
<dbReference type="SUPFAM" id="SSF56112">
    <property type="entry name" value="Protein kinase-like (PK-like)"/>
    <property type="match status" value="1"/>
</dbReference>
<accession>A0A0E0JRR9</accession>
<evidence type="ECO:0000256" key="12">
    <source>
        <dbReference type="ARBA" id="ARBA00022989"/>
    </source>
</evidence>
<evidence type="ECO:0000259" key="17">
    <source>
        <dbReference type="PROSITE" id="PS50011"/>
    </source>
</evidence>
<sequence>MFTFRKISTYGYHHQIQYDMPQTNVRFILFRYTVLTSNNTMSPQQLQIYLCFILLSLKFGISASLPLEIDALLDIKSHLEDPQNYLGNWDESHSPCQFYGVTCDQNSGGVIGISLSNASLSGTISSSFSLLSQLRTLELGANSISGTIPAALANCTNLQVLNLSTNSMTGQSPDLSTLINLQVLDLSTNGFSGPFPLWVGQLSGLTELGLGENNFNEDDVPESIGNLKNLTWLFLGQCNLRGELPASIFDLVSLGTLDFSRNQIIGVFPKAISNLRNLWKIELYQNNLTGEIPPELAHLTLLSEFDVSQNQLSGILPKEIANLKKLKIFHIYRNNFSGVLPEGLGDLEFLESFSTYENQFSGKFPANLGRFSPLNAIDISENYFSGEFPRFLCQNNKLQFLLALDNNFSGEFPSSYSSCKTLQRFRISQNQFTGRIHSGIWGLPNAVIIDVANNKFVGGISSDIGISASLNQLYVHNNVFSGKLPMELGKLSLLQKLVAFNNRFSGQIPAQIGSLKQLSFLHLEQNALEGSIPPDIGMCSSLVDLNLADNSLNDTIPDTLASLFTLNSLNLSHNMISGEIPEGLQSLKLSYVDFSHNNLSGPVPPALLMIAGDDAFSENDGLCIAEVSEGWRQNATNLRSCPWNDNHQNFSQRRLFVVLIIVTSLVVLLSGLACLRYENYKLEQLHSKGDIESGEDSDSKWVLEFFHPPELEPEEICNLDVDNLIGCGGTGKVYRLELSKGRGVVAVKQLWKRDDAKVMRTEINTLGKIRHRNILKLHAFLTGGESNFLVYEYVVNGNLYDAIRREFKAGQPELDWEKRYRIAVGTAKGIMYLHHDCSPAIIHRDIKSTNILLDEEYEAKLADFGIAKLVEGSPLSCFAGTHGYMAPELAYSLKVTEKSDVYSFGIVLLELLTGRSPSDQQFDGELDIVSWVSSHLANQNPAAVLDPKVSSHASEDMTKVLNIAILCTVQLPSERPTMREVVKMLIDIDSISANGKAKNKNDKK</sequence>
<dbReference type="GO" id="GO:0005524">
    <property type="term" value="F:ATP binding"/>
    <property type="evidence" value="ECO:0007669"/>
    <property type="project" value="UniProtKB-UniRule"/>
</dbReference>
<evidence type="ECO:0000256" key="4">
    <source>
        <dbReference type="ARBA" id="ARBA00022614"/>
    </source>
</evidence>
<dbReference type="PROSITE" id="PS00107">
    <property type="entry name" value="PROTEIN_KINASE_ATP"/>
    <property type="match status" value="1"/>
</dbReference>
<evidence type="ECO:0000256" key="11">
    <source>
        <dbReference type="ARBA" id="ARBA00022840"/>
    </source>
</evidence>
<evidence type="ECO:0000256" key="8">
    <source>
        <dbReference type="ARBA" id="ARBA00022737"/>
    </source>
</evidence>
<evidence type="ECO:0000256" key="3">
    <source>
        <dbReference type="ARBA" id="ARBA00022475"/>
    </source>
</evidence>
<dbReference type="Pfam" id="PF08263">
    <property type="entry name" value="LRRNT_2"/>
    <property type="match status" value="1"/>
</dbReference>
<dbReference type="OMA" id="DIGMCNS"/>
<keyword evidence="8" id="KW-0677">Repeat</keyword>
<keyword evidence="9 15" id="KW-0547">Nucleotide-binding</keyword>
<evidence type="ECO:0000256" key="13">
    <source>
        <dbReference type="ARBA" id="ARBA00023136"/>
    </source>
</evidence>
<keyword evidence="10" id="KW-0418">Kinase</keyword>
<evidence type="ECO:0000256" key="9">
    <source>
        <dbReference type="ARBA" id="ARBA00022741"/>
    </source>
</evidence>
<dbReference type="Proteomes" id="UP000026962">
    <property type="component" value="Chromosome 1"/>
</dbReference>
<proteinExistence type="inferred from homology"/>
<feature type="binding site" evidence="15">
    <location>
        <position position="748"/>
    </location>
    <ligand>
        <name>ATP</name>
        <dbReference type="ChEBI" id="CHEBI:30616"/>
    </ligand>
</feature>
<keyword evidence="13 16" id="KW-0472">Membrane</keyword>
<dbReference type="InterPro" id="IPR051716">
    <property type="entry name" value="Plant_RL_S/T_kinase"/>
</dbReference>
<dbReference type="PROSITE" id="PS00108">
    <property type="entry name" value="PROTEIN_KINASE_ST"/>
    <property type="match status" value="1"/>
</dbReference>
<dbReference type="Pfam" id="PF00560">
    <property type="entry name" value="LRR_1"/>
    <property type="match status" value="8"/>
</dbReference>
<dbReference type="eggNOG" id="ENOG502QTFC">
    <property type="taxonomic scope" value="Eukaryota"/>
</dbReference>
<evidence type="ECO:0000313" key="19">
    <source>
        <dbReference type="Proteomes" id="UP000026962"/>
    </source>
</evidence>
<evidence type="ECO:0000256" key="10">
    <source>
        <dbReference type="ARBA" id="ARBA00022777"/>
    </source>
</evidence>
<keyword evidence="12 16" id="KW-1133">Transmembrane helix</keyword>
<evidence type="ECO:0000256" key="7">
    <source>
        <dbReference type="ARBA" id="ARBA00022729"/>
    </source>
</evidence>
<dbReference type="PROSITE" id="PS51450">
    <property type="entry name" value="LRR"/>
    <property type="match status" value="1"/>
</dbReference>
<evidence type="ECO:0000256" key="16">
    <source>
        <dbReference type="SAM" id="Phobius"/>
    </source>
</evidence>
<dbReference type="InterPro" id="IPR000719">
    <property type="entry name" value="Prot_kinase_dom"/>
</dbReference>
<reference evidence="18" key="1">
    <citation type="submission" date="2015-04" db="UniProtKB">
        <authorList>
            <consortium name="EnsemblPlants"/>
        </authorList>
    </citation>
    <scope>IDENTIFICATION</scope>
</reference>
<dbReference type="FunFam" id="3.30.200.20:FF:000511">
    <property type="entry name" value="Leucine-rich receptor-like protein kinase family protein"/>
    <property type="match status" value="1"/>
</dbReference>
<dbReference type="InterPro" id="IPR001611">
    <property type="entry name" value="Leu-rich_rpt"/>
</dbReference>
<evidence type="ECO:0000256" key="1">
    <source>
        <dbReference type="ARBA" id="ARBA00004162"/>
    </source>
</evidence>
<dbReference type="STRING" id="4537.A0A0E0JRR9"/>
<dbReference type="SUPFAM" id="SSF52058">
    <property type="entry name" value="L domain-like"/>
    <property type="match status" value="2"/>
</dbReference>
<dbReference type="InterPro" id="IPR032675">
    <property type="entry name" value="LRR_dom_sf"/>
</dbReference>
<evidence type="ECO:0000313" key="18">
    <source>
        <dbReference type="EnsemblPlants" id="OPUNC01G37930.2"/>
    </source>
</evidence>
<dbReference type="InterPro" id="IPR003591">
    <property type="entry name" value="Leu-rich_rpt_typical-subtyp"/>
</dbReference>
<dbReference type="GO" id="GO:0005886">
    <property type="term" value="C:plasma membrane"/>
    <property type="evidence" value="ECO:0007669"/>
    <property type="project" value="UniProtKB-SubCell"/>
</dbReference>
<dbReference type="PANTHER" id="PTHR48053:SF159">
    <property type="entry name" value="PROTEIN KINASE DOMAIN-CONTAINING PROTEIN"/>
    <property type="match status" value="1"/>
</dbReference>
<comment type="subcellular location">
    <subcellularLocation>
        <location evidence="1">Cell membrane</location>
        <topology evidence="1">Single-pass membrane protein</topology>
    </subcellularLocation>
</comment>
<keyword evidence="3" id="KW-1003">Cell membrane</keyword>
<dbReference type="Gene3D" id="3.30.200.20">
    <property type="entry name" value="Phosphorylase Kinase, domain 1"/>
    <property type="match status" value="1"/>
</dbReference>
<evidence type="ECO:0000256" key="14">
    <source>
        <dbReference type="ARBA" id="ARBA00023170"/>
    </source>
</evidence>
<keyword evidence="6 16" id="KW-0812">Transmembrane</keyword>
<dbReference type="SMART" id="SM00220">
    <property type="entry name" value="S_TKc"/>
    <property type="match status" value="1"/>
</dbReference>
<evidence type="ECO:0000256" key="2">
    <source>
        <dbReference type="ARBA" id="ARBA00008684"/>
    </source>
</evidence>
<keyword evidence="5" id="KW-0808">Transferase</keyword>
<evidence type="ECO:0000256" key="5">
    <source>
        <dbReference type="ARBA" id="ARBA00022679"/>
    </source>
</evidence>
<reference evidence="18" key="2">
    <citation type="submission" date="2018-05" db="EMBL/GenBank/DDBJ databases">
        <title>OpunRS2 (Oryza punctata Reference Sequence Version 2).</title>
        <authorList>
            <person name="Zhang J."/>
            <person name="Kudrna D."/>
            <person name="Lee S."/>
            <person name="Talag J."/>
            <person name="Welchert J."/>
            <person name="Wing R.A."/>
        </authorList>
    </citation>
    <scope>NUCLEOTIDE SEQUENCE [LARGE SCALE GENOMIC DNA]</scope>
</reference>
<keyword evidence="7" id="KW-0732">Signal</keyword>
<comment type="similarity">
    <text evidence="2">Belongs to the protein kinase superfamily. Ser/Thr protein kinase family.</text>
</comment>
<protein>
    <recommendedName>
        <fullName evidence="17">Protein kinase domain-containing protein</fullName>
    </recommendedName>
</protein>
<dbReference type="Pfam" id="PF00069">
    <property type="entry name" value="Pkinase"/>
    <property type="match status" value="1"/>
</dbReference>
<evidence type="ECO:0000256" key="15">
    <source>
        <dbReference type="PROSITE-ProRule" id="PRU10141"/>
    </source>
</evidence>
<dbReference type="InterPro" id="IPR017441">
    <property type="entry name" value="Protein_kinase_ATP_BS"/>
</dbReference>
<dbReference type="PROSITE" id="PS50011">
    <property type="entry name" value="PROTEIN_KINASE_DOM"/>
    <property type="match status" value="1"/>
</dbReference>
<dbReference type="InterPro" id="IPR008271">
    <property type="entry name" value="Ser/Thr_kinase_AS"/>
</dbReference>
<dbReference type="InterPro" id="IPR013210">
    <property type="entry name" value="LRR_N_plant-typ"/>
</dbReference>
<organism evidence="18">
    <name type="scientific">Oryza punctata</name>
    <name type="common">Red rice</name>
    <dbReference type="NCBI Taxonomy" id="4537"/>
    <lineage>
        <taxon>Eukaryota</taxon>
        <taxon>Viridiplantae</taxon>
        <taxon>Streptophyta</taxon>
        <taxon>Embryophyta</taxon>
        <taxon>Tracheophyta</taxon>
        <taxon>Spermatophyta</taxon>
        <taxon>Magnoliopsida</taxon>
        <taxon>Liliopsida</taxon>
        <taxon>Poales</taxon>
        <taxon>Poaceae</taxon>
        <taxon>BOP clade</taxon>
        <taxon>Oryzoideae</taxon>
        <taxon>Oryzeae</taxon>
        <taxon>Oryzinae</taxon>
        <taxon>Oryza</taxon>
    </lineage>
</organism>
<name>A0A0E0JRR9_ORYPU</name>
<keyword evidence="11 15" id="KW-0067">ATP-binding</keyword>
<dbReference type="GO" id="GO:0004674">
    <property type="term" value="F:protein serine/threonine kinase activity"/>
    <property type="evidence" value="ECO:0007669"/>
    <property type="project" value="UniProtKB-EC"/>
</dbReference>
<dbReference type="InterPro" id="IPR011009">
    <property type="entry name" value="Kinase-like_dom_sf"/>
</dbReference>